<evidence type="ECO:0000256" key="5">
    <source>
        <dbReference type="ARBA" id="ARBA00023004"/>
    </source>
</evidence>
<accession>A0A2G6MRE9</accession>
<keyword evidence="6" id="KW-0411">Iron-sulfur</keyword>
<dbReference type="GO" id="GO:0051536">
    <property type="term" value="F:iron-sulfur cluster binding"/>
    <property type="evidence" value="ECO:0007669"/>
    <property type="project" value="UniProtKB-KW"/>
</dbReference>
<feature type="domain" description="4Fe4S-binding SPASM" evidence="8">
    <location>
        <begin position="273"/>
        <end position="339"/>
    </location>
</feature>
<organism evidence="9 10">
    <name type="scientific">Desulfobacter postgatei</name>
    <dbReference type="NCBI Taxonomy" id="2293"/>
    <lineage>
        <taxon>Bacteria</taxon>
        <taxon>Pseudomonadati</taxon>
        <taxon>Thermodesulfobacteriota</taxon>
        <taxon>Desulfobacteria</taxon>
        <taxon>Desulfobacterales</taxon>
        <taxon>Desulfobacteraceae</taxon>
        <taxon>Desulfobacter</taxon>
    </lineage>
</organism>
<feature type="domain" description="Radical SAM core" evidence="7">
    <location>
        <begin position="36"/>
        <end position="174"/>
    </location>
</feature>
<evidence type="ECO:0000256" key="6">
    <source>
        <dbReference type="ARBA" id="ARBA00023014"/>
    </source>
</evidence>
<dbReference type="EMBL" id="PDTI01000035">
    <property type="protein sequence ID" value="PIE62668.1"/>
    <property type="molecule type" value="Genomic_DNA"/>
</dbReference>
<protein>
    <recommendedName>
        <fullName evidence="11">Radical SAM protein</fullName>
    </recommendedName>
</protein>
<evidence type="ECO:0000259" key="8">
    <source>
        <dbReference type="Pfam" id="PF13186"/>
    </source>
</evidence>
<evidence type="ECO:0000313" key="9">
    <source>
        <dbReference type="EMBL" id="PIE62668.1"/>
    </source>
</evidence>
<comment type="cofactor">
    <cofactor evidence="1">
        <name>[4Fe-4S] cluster</name>
        <dbReference type="ChEBI" id="CHEBI:49883"/>
    </cofactor>
</comment>
<name>A0A2G6MRE9_9BACT</name>
<evidence type="ECO:0000256" key="2">
    <source>
        <dbReference type="ARBA" id="ARBA00022485"/>
    </source>
</evidence>
<dbReference type="PANTHER" id="PTHR11228">
    <property type="entry name" value="RADICAL SAM DOMAIN PROTEIN"/>
    <property type="match status" value="1"/>
</dbReference>
<dbReference type="InterPro" id="IPR058240">
    <property type="entry name" value="rSAM_sf"/>
</dbReference>
<dbReference type="GO" id="GO:0046872">
    <property type="term" value="F:metal ion binding"/>
    <property type="evidence" value="ECO:0007669"/>
    <property type="project" value="UniProtKB-KW"/>
</dbReference>
<dbReference type="GO" id="GO:0003824">
    <property type="term" value="F:catalytic activity"/>
    <property type="evidence" value="ECO:0007669"/>
    <property type="project" value="InterPro"/>
</dbReference>
<dbReference type="PANTHER" id="PTHR11228:SF7">
    <property type="entry name" value="PQQA PEPTIDE CYCLASE"/>
    <property type="match status" value="1"/>
</dbReference>
<keyword evidence="2" id="KW-0004">4Fe-4S</keyword>
<dbReference type="CDD" id="cd01335">
    <property type="entry name" value="Radical_SAM"/>
    <property type="match status" value="1"/>
</dbReference>
<dbReference type="Pfam" id="PF13186">
    <property type="entry name" value="SPASM"/>
    <property type="match status" value="1"/>
</dbReference>
<evidence type="ECO:0000256" key="4">
    <source>
        <dbReference type="ARBA" id="ARBA00022723"/>
    </source>
</evidence>
<dbReference type="Pfam" id="PF04055">
    <property type="entry name" value="Radical_SAM"/>
    <property type="match status" value="1"/>
</dbReference>
<keyword evidence="3" id="KW-0949">S-adenosyl-L-methionine</keyword>
<proteinExistence type="predicted"/>
<dbReference type="InterPro" id="IPR034391">
    <property type="entry name" value="AdoMet-like_SPASM_containing"/>
</dbReference>
<dbReference type="InterPro" id="IPR050377">
    <property type="entry name" value="Radical_SAM_PqqE_MftC-like"/>
</dbReference>
<dbReference type="Gene3D" id="3.20.20.70">
    <property type="entry name" value="Aldolase class I"/>
    <property type="match status" value="1"/>
</dbReference>
<dbReference type="InterPro" id="IPR007197">
    <property type="entry name" value="rSAM"/>
</dbReference>
<evidence type="ECO:0000313" key="10">
    <source>
        <dbReference type="Proteomes" id="UP000231203"/>
    </source>
</evidence>
<reference evidence="9 10" key="1">
    <citation type="submission" date="2017-10" db="EMBL/GenBank/DDBJ databases">
        <title>Novel microbial diversity and functional potential in the marine mammal oral microbiome.</title>
        <authorList>
            <person name="Dudek N.K."/>
            <person name="Sun C.L."/>
            <person name="Burstein D."/>
            <person name="Kantor R.S."/>
            <person name="Aliaga Goltsman D.S."/>
            <person name="Bik E.M."/>
            <person name="Thomas B.C."/>
            <person name="Banfield J.F."/>
            <person name="Relman D.A."/>
        </authorList>
    </citation>
    <scope>NUCLEOTIDE SEQUENCE [LARGE SCALE GENOMIC DNA]</scope>
    <source>
        <strain evidence="9">DOLJORAL78_47_202</strain>
    </source>
</reference>
<evidence type="ECO:0000256" key="1">
    <source>
        <dbReference type="ARBA" id="ARBA00001966"/>
    </source>
</evidence>
<dbReference type="SFLD" id="SFLDS00029">
    <property type="entry name" value="Radical_SAM"/>
    <property type="match status" value="1"/>
</dbReference>
<evidence type="ECO:0008006" key="11">
    <source>
        <dbReference type="Google" id="ProtNLM"/>
    </source>
</evidence>
<dbReference type="SFLD" id="SFLDG01387">
    <property type="entry name" value="BtrN-like_SPASM_domain_contain"/>
    <property type="match status" value="1"/>
</dbReference>
<evidence type="ECO:0000256" key="3">
    <source>
        <dbReference type="ARBA" id="ARBA00022691"/>
    </source>
</evidence>
<evidence type="ECO:0000259" key="7">
    <source>
        <dbReference type="Pfam" id="PF04055"/>
    </source>
</evidence>
<dbReference type="InterPro" id="IPR023885">
    <property type="entry name" value="4Fe4S-binding_SPASM_dom"/>
</dbReference>
<sequence>MGIDAKPRQNMHDRVDLCQALPLSQPIYITVDPSFLCNIKCVFCGGTFIRANDPHTLKNGIMPYETFTHIIDSLAEFSKPLKSIRLYNHGEPLVNPDFARMVKYAVDSGYVEGVMTVSNGLLFTQERSKEILDAGINEIMISVNGLSDEQFYLMTKTKVNFKKYYENLKFLYSIKGDCVLRLKFVNELFANDDEKKRCIEIFGEICDALIFESLYEWSGLDAPRNTPENIQAIKMACECNNKLDFPHFTPDHNIARAEVFYRDLGNGSDKLVCPRIFYSLAINADGSVSICCGDGYHQLLCGDVNKNTIKEIWNSTKLKSYQIAHLKGKRRNMKHCRDCRGLKYFVIDNIDDCREGILERINNQRK</sequence>
<keyword evidence="4" id="KW-0479">Metal-binding</keyword>
<dbReference type="SFLD" id="SFLDG01067">
    <property type="entry name" value="SPASM/twitch_domain_containing"/>
    <property type="match status" value="1"/>
</dbReference>
<gene>
    <name evidence="9" type="ORF">CSA25_04190</name>
</gene>
<dbReference type="SUPFAM" id="SSF102114">
    <property type="entry name" value="Radical SAM enzymes"/>
    <property type="match status" value="1"/>
</dbReference>
<dbReference type="InterPro" id="IPR013785">
    <property type="entry name" value="Aldolase_TIM"/>
</dbReference>
<keyword evidence="5" id="KW-0408">Iron</keyword>
<dbReference type="AlphaFoldDB" id="A0A2G6MRE9"/>
<dbReference type="Proteomes" id="UP000231203">
    <property type="component" value="Unassembled WGS sequence"/>
</dbReference>
<comment type="caution">
    <text evidence="9">The sequence shown here is derived from an EMBL/GenBank/DDBJ whole genome shotgun (WGS) entry which is preliminary data.</text>
</comment>